<gene>
    <name evidence="1" type="ORF">E3U43_007519</name>
</gene>
<name>A0ACD3Q4M3_LARCR</name>
<organism evidence="1 2">
    <name type="scientific">Larimichthys crocea</name>
    <name type="common">Large yellow croaker</name>
    <name type="synonym">Pseudosciaena crocea</name>
    <dbReference type="NCBI Taxonomy" id="215358"/>
    <lineage>
        <taxon>Eukaryota</taxon>
        <taxon>Metazoa</taxon>
        <taxon>Chordata</taxon>
        <taxon>Craniata</taxon>
        <taxon>Vertebrata</taxon>
        <taxon>Euteleostomi</taxon>
        <taxon>Actinopterygii</taxon>
        <taxon>Neopterygii</taxon>
        <taxon>Teleostei</taxon>
        <taxon>Neoteleostei</taxon>
        <taxon>Acanthomorphata</taxon>
        <taxon>Eupercaria</taxon>
        <taxon>Sciaenidae</taxon>
        <taxon>Larimichthys</taxon>
    </lineage>
</organism>
<reference evidence="1" key="1">
    <citation type="submission" date="2018-11" db="EMBL/GenBank/DDBJ databases">
        <title>The sequence and de novo assembly of Larimichthys crocea genome using PacBio and Hi-C technologies.</title>
        <authorList>
            <person name="Xu P."/>
            <person name="Chen B."/>
            <person name="Zhou Z."/>
            <person name="Ke Q."/>
            <person name="Wu Y."/>
            <person name="Bai H."/>
            <person name="Pu F."/>
        </authorList>
    </citation>
    <scope>NUCLEOTIDE SEQUENCE</scope>
    <source>
        <tissue evidence="1">Muscle</tissue>
    </source>
</reference>
<accession>A0ACD3Q4M3</accession>
<dbReference type="EMBL" id="CM011697">
    <property type="protein sequence ID" value="TMS01979.1"/>
    <property type="molecule type" value="Genomic_DNA"/>
</dbReference>
<evidence type="ECO:0000313" key="1">
    <source>
        <dbReference type="EMBL" id="TMS01979.1"/>
    </source>
</evidence>
<evidence type="ECO:0000313" key="2">
    <source>
        <dbReference type="Proteomes" id="UP000793456"/>
    </source>
</evidence>
<sequence>MDGFTLRKEGSVSCLANGQWSSPYPECIPVECPQPVEISNGIVDVQGLMYLSKALYSCKSGYNLVGNSTVLCGEKGLWIGGVPSCRPIECSIPKQIANGRVVYTKLQFGHSVTYSCLRGYRVHGPETLRVPGQWGVGHRATCLCADILHPTPTYRERIRGGPGSQLRRDYFLQLLSRLPASRPRPSDLRGVWLV</sequence>
<keyword evidence="2" id="KW-1185">Reference proteome</keyword>
<proteinExistence type="predicted"/>
<dbReference type="Proteomes" id="UP000793456">
    <property type="component" value="Chromosome XXIV"/>
</dbReference>
<comment type="caution">
    <text evidence="1">The sequence shown here is derived from an EMBL/GenBank/DDBJ whole genome shotgun (WGS) entry which is preliminary data.</text>
</comment>
<protein>
    <submittedName>
        <fullName evidence="1">Uncharacterized protein</fullName>
    </submittedName>
</protein>